<sequence length="89" mass="9531">MIDGSQAPHTMTTDDDFRASSPTHQDNGHVSGSLIQETAAHNIDPQELVSAQSSVQCLPLHDLADPGSEVRTNATTPAPTRSRKEGYCM</sequence>
<protein>
    <submittedName>
        <fullName evidence="2">Uncharacterized protein</fullName>
    </submittedName>
</protein>
<evidence type="ECO:0000256" key="1">
    <source>
        <dbReference type="SAM" id="MobiDB-lite"/>
    </source>
</evidence>
<feature type="region of interest" description="Disordered" evidence="1">
    <location>
        <begin position="1"/>
        <end position="39"/>
    </location>
</feature>
<name>A0ABR2QWC4_9ROSI</name>
<evidence type="ECO:0000313" key="3">
    <source>
        <dbReference type="Proteomes" id="UP001396334"/>
    </source>
</evidence>
<accession>A0ABR2QWC4</accession>
<organism evidence="2 3">
    <name type="scientific">Hibiscus sabdariffa</name>
    <name type="common">roselle</name>
    <dbReference type="NCBI Taxonomy" id="183260"/>
    <lineage>
        <taxon>Eukaryota</taxon>
        <taxon>Viridiplantae</taxon>
        <taxon>Streptophyta</taxon>
        <taxon>Embryophyta</taxon>
        <taxon>Tracheophyta</taxon>
        <taxon>Spermatophyta</taxon>
        <taxon>Magnoliopsida</taxon>
        <taxon>eudicotyledons</taxon>
        <taxon>Gunneridae</taxon>
        <taxon>Pentapetalae</taxon>
        <taxon>rosids</taxon>
        <taxon>malvids</taxon>
        <taxon>Malvales</taxon>
        <taxon>Malvaceae</taxon>
        <taxon>Malvoideae</taxon>
        <taxon>Hibiscus</taxon>
    </lineage>
</organism>
<gene>
    <name evidence="2" type="ORF">V6N11_042204</name>
</gene>
<comment type="caution">
    <text evidence="2">The sequence shown here is derived from an EMBL/GenBank/DDBJ whole genome shotgun (WGS) entry which is preliminary data.</text>
</comment>
<feature type="compositionally biased region" description="Polar residues" evidence="1">
    <location>
        <begin position="20"/>
        <end position="36"/>
    </location>
</feature>
<dbReference type="EMBL" id="JBBPBN010000030">
    <property type="protein sequence ID" value="KAK9004747.1"/>
    <property type="molecule type" value="Genomic_DNA"/>
</dbReference>
<dbReference type="Proteomes" id="UP001396334">
    <property type="component" value="Unassembled WGS sequence"/>
</dbReference>
<keyword evidence="3" id="KW-1185">Reference proteome</keyword>
<proteinExistence type="predicted"/>
<feature type="compositionally biased region" description="Polar residues" evidence="1">
    <location>
        <begin position="70"/>
        <end position="79"/>
    </location>
</feature>
<feature type="region of interest" description="Disordered" evidence="1">
    <location>
        <begin position="61"/>
        <end position="89"/>
    </location>
</feature>
<evidence type="ECO:0000313" key="2">
    <source>
        <dbReference type="EMBL" id="KAK9004747.1"/>
    </source>
</evidence>
<reference evidence="2 3" key="1">
    <citation type="journal article" date="2024" name="G3 (Bethesda)">
        <title>Genome assembly of Hibiscus sabdariffa L. provides insights into metabolisms of medicinal natural products.</title>
        <authorList>
            <person name="Kim T."/>
        </authorList>
    </citation>
    <scope>NUCLEOTIDE SEQUENCE [LARGE SCALE GENOMIC DNA]</scope>
    <source>
        <strain evidence="2">TK-2024</strain>
        <tissue evidence="2">Old leaves</tissue>
    </source>
</reference>